<dbReference type="Proteomes" id="UP000009233">
    <property type="component" value="Plasmid pTHTHE1601"/>
</dbReference>
<evidence type="ECO:0008006" key="3">
    <source>
        <dbReference type="Google" id="ProtNLM"/>
    </source>
</evidence>
<dbReference type="AlphaFoldDB" id="F6DIQ6"/>
<evidence type="ECO:0000313" key="1">
    <source>
        <dbReference type="EMBL" id="AEG34722.1"/>
    </source>
</evidence>
<dbReference type="KEGG" id="tts:Ththe16_2368"/>
<protein>
    <recommendedName>
        <fullName evidence="3">DUF1641 domain-containing protein</fullName>
    </recommendedName>
</protein>
<dbReference type="InterPro" id="IPR012440">
    <property type="entry name" value="DUF1641"/>
</dbReference>
<evidence type="ECO:0000313" key="2">
    <source>
        <dbReference type="Proteomes" id="UP000009233"/>
    </source>
</evidence>
<dbReference type="PANTHER" id="PTHR39180">
    <property type="match status" value="1"/>
</dbReference>
<sequence>MVRIGSQEESPTLSVAEQKFFERLTEPRTLELLSQLLDRLEDVVYLLDVLEQFLRRGPEIAEAVNEGVALLRKGLGGTAMPNGWTDLLNALRRLRQVVESPQVQALFRESVLDPRAVALVGKMAQAMIEASQEAKKPEHRRLGLMGLIRALGDPELQPALRFAVAFAQRFSKALADA</sequence>
<proteinExistence type="predicted"/>
<name>F6DIQ6_THETG</name>
<dbReference type="PANTHER" id="PTHR39180:SF2">
    <property type="entry name" value="DUF1641 DOMAIN-CONTAINING PROTEIN"/>
    <property type="match status" value="1"/>
</dbReference>
<dbReference type="PATRIC" id="fig|762633.3.peg.2365"/>
<keyword evidence="1" id="KW-0614">Plasmid</keyword>
<gene>
    <name evidence="1" type="ordered locus">Ththe16_2368</name>
</gene>
<dbReference type="Pfam" id="PF07849">
    <property type="entry name" value="DUF1641"/>
    <property type="match status" value="1"/>
</dbReference>
<reference evidence="1 2" key="1">
    <citation type="submission" date="2011-05" db="EMBL/GenBank/DDBJ databases">
        <title>Complete sequence of plasmid of Thermus thermophilus SG0.5JP17-16.</title>
        <authorList>
            <consortium name="US DOE Joint Genome Institute"/>
            <person name="Lucas S."/>
            <person name="Han J."/>
            <person name="Lapidus A."/>
            <person name="Cheng J.-F."/>
            <person name="Goodwin L."/>
            <person name="Pitluck S."/>
            <person name="Peters L."/>
            <person name="Mikhailova N."/>
            <person name="Teshima H."/>
            <person name="Han C."/>
            <person name="Tapia R."/>
            <person name="Land M."/>
            <person name="Hauser L."/>
            <person name="Kyrpides N."/>
            <person name="Ivanova N."/>
            <person name="Pagani I."/>
            <person name="Allgaier M."/>
            <person name="Hugenholtz P."/>
            <person name="Singer S."/>
            <person name="Gladden J."/>
            <person name="Woyke T."/>
        </authorList>
    </citation>
    <scope>NUCLEOTIDE SEQUENCE [LARGE SCALE GENOMIC DNA]</scope>
    <source>
        <strain evidence="1 2">SG0.5JP17-16</strain>
        <plasmid evidence="2">Plasmid pTHTHE1601</plasmid>
    </source>
</reference>
<geneLocation type="plasmid" evidence="1 2">
    <name>pTHTHE1601</name>
</geneLocation>
<dbReference type="HOGENOM" id="CLU_1530418_0_0_0"/>
<accession>F6DIQ6</accession>
<organism evidence="1 2">
    <name type="scientific">Thermus thermophilus (strain SG0.5JP17-16)</name>
    <dbReference type="NCBI Taxonomy" id="762633"/>
    <lineage>
        <taxon>Bacteria</taxon>
        <taxon>Thermotogati</taxon>
        <taxon>Deinococcota</taxon>
        <taxon>Deinococci</taxon>
        <taxon>Thermales</taxon>
        <taxon>Thermaceae</taxon>
        <taxon>Thermus</taxon>
    </lineage>
</organism>
<dbReference type="EMBL" id="CP002778">
    <property type="protein sequence ID" value="AEG34722.1"/>
    <property type="molecule type" value="Genomic_DNA"/>
</dbReference>